<dbReference type="InterPro" id="IPR010093">
    <property type="entry name" value="SinI_DNA-bd"/>
</dbReference>
<dbReference type="SUPFAM" id="SSF46955">
    <property type="entry name" value="Putative DNA-binding domain"/>
    <property type="match status" value="1"/>
</dbReference>
<gene>
    <name evidence="2" type="ORF">CLV33_102143</name>
</gene>
<comment type="caution">
    <text evidence="2">The sequence shown here is derived from an EMBL/GenBank/DDBJ whole genome shotgun (WGS) entry which is preliminary data.</text>
</comment>
<reference evidence="2 3" key="1">
    <citation type="submission" date="2018-02" db="EMBL/GenBank/DDBJ databases">
        <title>Genomic Encyclopedia of Archaeal and Bacterial Type Strains, Phase II (KMG-II): from individual species to whole genera.</title>
        <authorList>
            <person name="Goeker M."/>
        </authorList>
    </citation>
    <scope>NUCLEOTIDE SEQUENCE [LARGE SCALE GENOMIC DNA]</scope>
    <source>
        <strain evidence="2 3">DSM 21165</strain>
    </source>
</reference>
<evidence type="ECO:0000313" key="2">
    <source>
        <dbReference type="EMBL" id="PQV50284.1"/>
    </source>
</evidence>
<evidence type="ECO:0000259" key="1">
    <source>
        <dbReference type="Pfam" id="PF12728"/>
    </source>
</evidence>
<evidence type="ECO:0000313" key="3">
    <source>
        <dbReference type="Proteomes" id="UP000251545"/>
    </source>
</evidence>
<dbReference type="NCBIfam" id="TIGR01764">
    <property type="entry name" value="excise"/>
    <property type="match status" value="1"/>
</dbReference>
<dbReference type="RefSeq" id="WP_105472860.1">
    <property type="nucleotide sequence ID" value="NZ_PVEO01000002.1"/>
</dbReference>
<accession>A0A362X4R4</accession>
<name>A0A362X4R4_9FLAO</name>
<dbReference type="EMBL" id="PVEO01000002">
    <property type="protein sequence ID" value="PQV50284.1"/>
    <property type="molecule type" value="Genomic_DNA"/>
</dbReference>
<dbReference type="GO" id="GO:0003677">
    <property type="term" value="F:DNA binding"/>
    <property type="evidence" value="ECO:0007669"/>
    <property type="project" value="InterPro"/>
</dbReference>
<dbReference type="AlphaFoldDB" id="A0A362X4R4"/>
<dbReference type="InterPro" id="IPR041657">
    <property type="entry name" value="HTH_17"/>
</dbReference>
<dbReference type="Pfam" id="PF12728">
    <property type="entry name" value="HTH_17"/>
    <property type="match status" value="1"/>
</dbReference>
<feature type="domain" description="Helix-turn-helix" evidence="1">
    <location>
        <begin position="24"/>
        <end position="73"/>
    </location>
</feature>
<protein>
    <submittedName>
        <fullName evidence="2">Excisionase family DNA binding protein</fullName>
    </submittedName>
</protein>
<dbReference type="Proteomes" id="UP000251545">
    <property type="component" value="Unassembled WGS sequence"/>
</dbReference>
<organism evidence="2 3">
    <name type="scientific">Jejuia pallidilutea</name>
    <dbReference type="NCBI Taxonomy" id="504487"/>
    <lineage>
        <taxon>Bacteria</taxon>
        <taxon>Pseudomonadati</taxon>
        <taxon>Bacteroidota</taxon>
        <taxon>Flavobacteriia</taxon>
        <taxon>Flavobacteriales</taxon>
        <taxon>Flavobacteriaceae</taxon>
        <taxon>Jejuia</taxon>
    </lineage>
</organism>
<dbReference type="InterPro" id="IPR009061">
    <property type="entry name" value="DNA-bd_dom_put_sf"/>
</dbReference>
<sequence>MNNEILIEIKNILEKQNLVIKDILNFEEALSYLKVSKSFLYKMTSKGEITYYKPNGKLIYFKRTDLDDWMLRNEVSGTNELEDEVDNFLKRGNHG</sequence>
<proteinExistence type="predicted"/>